<evidence type="ECO:0000259" key="6">
    <source>
        <dbReference type="Pfam" id="PF04542"/>
    </source>
</evidence>
<gene>
    <name evidence="8" type="ORF">SAMN04488539_1833</name>
</gene>
<feature type="domain" description="RNA polymerase sigma factor 70 region 4 type 2" evidence="7">
    <location>
        <begin position="135"/>
        <end position="187"/>
    </location>
</feature>
<dbReference type="GO" id="GO:0006352">
    <property type="term" value="P:DNA-templated transcription initiation"/>
    <property type="evidence" value="ECO:0007669"/>
    <property type="project" value="InterPro"/>
</dbReference>
<dbReference type="Pfam" id="PF04542">
    <property type="entry name" value="Sigma70_r2"/>
    <property type="match status" value="1"/>
</dbReference>
<organism evidence="8 9">
    <name type="scientific">Corynebacterium timonense</name>
    <dbReference type="NCBI Taxonomy" id="441500"/>
    <lineage>
        <taxon>Bacteria</taxon>
        <taxon>Bacillati</taxon>
        <taxon>Actinomycetota</taxon>
        <taxon>Actinomycetes</taxon>
        <taxon>Mycobacteriales</taxon>
        <taxon>Corynebacteriaceae</taxon>
        <taxon>Corynebacterium</taxon>
    </lineage>
</organism>
<dbReference type="InterPro" id="IPR013324">
    <property type="entry name" value="RNA_pol_sigma_r3/r4-like"/>
</dbReference>
<dbReference type="GO" id="GO:0016987">
    <property type="term" value="F:sigma factor activity"/>
    <property type="evidence" value="ECO:0007669"/>
    <property type="project" value="UniProtKB-KW"/>
</dbReference>
<comment type="similarity">
    <text evidence="1">Belongs to the sigma-70 factor family. ECF subfamily.</text>
</comment>
<dbReference type="PANTHER" id="PTHR43133:SF66">
    <property type="entry name" value="ECF RNA POLYMERASE SIGMA FACTOR SIGK"/>
    <property type="match status" value="1"/>
</dbReference>
<evidence type="ECO:0000313" key="8">
    <source>
        <dbReference type="EMBL" id="SDS51941.1"/>
    </source>
</evidence>
<evidence type="ECO:0000256" key="4">
    <source>
        <dbReference type="ARBA" id="ARBA00023125"/>
    </source>
</evidence>
<protein>
    <submittedName>
        <fullName evidence="8">RNA polymerase sigma-70 factor, ECF subfamily</fullName>
    </submittedName>
</protein>
<dbReference type="Proteomes" id="UP000182237">
    <property type="component" value="Chromosome I"/>
</dbReference>
<keyword evidence="3" id="KW-0731">Sigma factor</keyword>
<keyword evidence="2" id="KW-0805">Transcription regulation</keyword>
<dbReference type="SUPFAM" id="SSF88659">
    <property type="entry name" value="Sigma3 and sigma4 domains of RNA polymerase sigma factors"/>
    <property type="match status" value="1"/>
</dbReference>
<dbReference type="STRING" id="1203190.GCA_000312345_01086"/>
<evidence type="ECO:0000259" key="7">
    <source>
        <dbReference type="Pfam" id="PF08281"/>
    </source>
</evidence>
<name>A0A1H1SVI2_9CORY</name>
<dbReference type="Pfam" id="PF08281">
    <property type="entry name" value="Sigma70_r4_2"/>
    <property type="match status" value="1"/>
</dbReference>
<evidence type="ECO:0000256" key="3">
    <source>
        <dbReference type="ARBA" id="ARBA00023082"/>
    </source>
</evidence>
<dbReference type="InterPro" id="IPR013249">
    <property type="entry name" value="RNA_pol_sigma70_r4_t2"/>
</dbReference>
<dbReference type="NCBIfam" id="TIGR02937">
    <property type="entry name" value="sigma70-ECF"/>
    <property type="match status" value="1"/>
</dbReference>
<dbReference type="InterPro" id="IPR014284">
    <property type="entry name" value="RNA_pol_sigma-70_dom"/>
</dbReference>
<keyword evidence="4" id="KW-0238">DNA-binding</keyword>
<feature type="domain" description="RNA polymerase sigma-70 region 2" evidence="6">
    <location>
        <begin position="37"/>
        <end position="102"/>
    </location>
</feature>
<accession>A0A1H1SVI2</accession>
<dbReference type="GO" id="GO:0003677">
    <property type="term" value="F:DNA binding"/>
    <property type="evidence" value="ECO:0007669"/>
    <property type="project" value="UniProtKB-KW"/>
</dbReference>
<dbReference type="CDD" id="cd06171">
    <property type="entry name" value="Sigma70_r4"/>
    <property type="match status" value="1"/>
</dbReference>
<dbReference type="InterPro" id="IPR039425">
    <property type="entry name" value="RNA_pol_sigma-70-like"/>
</dbReference>
<proteinExistence type="inferred from homology"/>
<dbReference type="eggNOG" id="COG1595">
    <property type="taxonomic scope" value="Bacteria"/>
</dbReference>
<evidence type="ECO:0000313" key="9">
    <source>
        <dbReference type="Proteomes" id="UP000182237"/>
    </source>
</evidence>
<evidence type="ECO:0000256" key="2">
    <source>
        <dbReference type="ARBA" id="ARBA00023015"/>
    </source>
</evidence>
<dbReference type="OrthoDB" id="9784272at2"/>
<keyword evidence="9" id="KW-1185">Reference proteome</keyword>
<keyword evidence="5" id="KW-0804">Transcription</keyword>
<dbReference type="PANTHER" id="PTHR43133">
    <property type="entry name" value="RNA POLYMERASE ECF-TYPE SIGMA FACTO"/>
    <property type="match status" value="1"/>
</dbReference>
<evidence type="ECO:0000256" key="5">
    <source>
        <dbReference type="ARBA" id="ARBA00023163"/>
    </source>
</evidence>
<evidence type="ECO:0000256" key="1">
    <source>
        <dbReference type="ARBA" id="ARBA00010641"/>
    </source>
</evidence>
<dbReference type="EMBL" id="LT629765">
    <property type="protein sequence ID" value="SDS51941.1"/>
    <property type="molecule type" value="Genomic_DNA"/>
</dbReference>
<dbReference type="AlphaFoldDB" id="A0A1H1SVI2"/>
<sequence>MRRVLDSSPVDTSRGTADIDRLMDEVARGDEAAFGMLYDALAPRVLGLATHILRDRGHAEEVTQEVFVELWHGAHKFDASRGSATSWVLRLAKLRAIDRLRSWRSAQARDQHDFLRQITTWVAAEVEAEEHLESQELQALVDSIGEPHRSALMLAYYGDMSHAEIAEATGVALGTAKTRIRDGLKKLRDAVSLKGGF</sequence>
<dbReference type="SUPFAM" id="SSF88946">
    <property type="entry name" value="Sigma2 domain of RNA polymerase sigma factors"/>
    <property type="match status" value="1"/>
</dbReference>
<dbReference type="Gene3D" id="1.10.1740.10">
    <property type="match status" value="1"/>
</dbReference>
<dbReference type="InterPro" id="IPR036388">
    <property type="entry name" value="WH-like_DNA-bd_sf"/>
</dbReference>
<dbReference type="InterPro" id="IPR007627">
    <property type="entry name" value="RNA_pol_sigma70_r2"/>
</dbReference>
<dbReference type="InterPro" id="IPR013325">
    <property type="entry name" value="RNA_pol_sigma_r2"/>
</dbReference>
<reference evidence="8 9" key="1">
    <citation type="submission" date="2016-10" db="EMBL/GenBank/DDBJ databases">
        <authorList>
            <person name="de Groot N.N."/>
        </authorList>
    </citation>
    <scope>NUCLEOTIDE SEQUENCE [LARGE SCALE GENOMIC DNA]</scope>
    <source>
        <strain evidence="8 9">DSM 45434</strain>
    </source>
</reference>
<dbReference type="Gene3D" id="1.10.10.10">
    <property type="entry name" value="Winged helix-like DNA-binding domain superfamily/Winged helix DNA-binding domain"/>
    <property type="match status" value="1"/>
</dbReference>